<dbReference type="InterPro" id="IPR010323">
    <property type="entry name" value="DUF924"/>
</dbReference>
<dbReference type="Proteomes" id="UP001530400">
    <property type="component" value="Unassembled WGS sequence"/>
</dbReference>
<proteinExistence type="predicted"/>
<organism evidence="1 2">
    <name type="scientific">Cyclotella atomus</name>
    <dbReference type="NCBI Taxonomy" id="382360"/>
    <lineage>
        <taxon>Eukaryota</taxon>
        <taxon>Sar</taxon>
        <taxon>Stramenopiles</taxon>
        <taxon>Ochrophyta</taxon>
        <taxon>Bacillariophyta</taxon>
        <taxon>Coscinodiscophyceae</taxon>
        <taxon>Thalassiosirophycidae</taxon>
        <taxon>Stephanodiscales</taxon>
        <taxon>Stephanodiscaceae</taxon>
        <taxon>Cyclotella</taxon>
    </lineage>
</organism>
<keyword evidence="2" id="KW-1185">Reference proteome</keyword>
<dbReference type="Gene3D" id="1.25.40.10">
    <property type="entry name" value="Tetratricopeptide repeat domain"/>
    <property type="match status" value="1"/>
</dbReference>
<accession>A0ABD3QLB2</accession>
<gene>
    <name evidence="1" type="ORF">ACHAWO_008822</name>
</gene>
<protein>
    <submittedName>
        <fullName evidence="1">Uncharacterized protein</fullName>
    </submittedName>
</protein>
<dbReference type="InterPro" id="IPR011990">
    <property type="entry name" value="TPR-like_helical_dom_sf"/>
</dbReference>
<name>A0ABD3QLB2_9STRA</name>
<dbReference type="SUPFAM" id="SSF48452">
    <property type="entry name" value="TPR-like"/>
    <property type="match status" value="1"/>
</dbReference>
<reference evidence="1 2" key="1">
    <citation type="submission" date="2024-10" db="EMBL/GenBank/DDBJ databases">
        <title>Updated reference genomes for cyclostephanoid diatoms.</title>
        <authorList>
            <person name="Roberts W.R."/>
            <person name="Alverson A.J."/>
        </authorList>
    </citation>
    <scope>NUCLEOTIDE SEQUENCE [LARGE SCALE GENOMIC DNA]</scope>
    <source>
        <strain evidence="1 2">AJA010-31</strain>
    </source>
</reference>
<dbReference type="EMBL" id="JALLPJ020000150">
    <property type="protein sequence ID" value="KAL3800872.1"/>
    <property type="molecule type" value="Genomic_DNA"/>
</dbReference>
<evidence type="ECO:0000313" key="2">
    <source>
        <dbReference type="Proteomes" id="UP001530400"/>
    </source>
</evidence>
<dbReference type="Pfam" id="PF06041">
    <property type="entry name" value="DUF924"/>
    <property type="match status" value="1"/>
</dbReference>
<sequence>MLPINVESSNESTNMNDAAPDLQAVLQKVRILCEGIPDNKMSGKDLKNLKSSILQLTTSPCISPLEIAKAQSVLDFMILPSMEDCLELWFGKSKETDERIWSEFAEDVAKASMGLYEHWSYAVEEPKMIVALVIYLDQFRRNMFRGTKGMYTCDKMCAGYVKRAMKEGIHNSLEPKQLVFLLLVLTHSEDVEDQRLCYKEYLELESKLDPEDPLLCFNGIFKKHLDVVEKYGRFPHRNCIYERANTPEEDEFLLDGAFRFDLPVRKNASGAITFARDGEQLWKVLKDKSKTKRQSLQDVAMEAKRRSNYLSLYGGQNSEEDTKFYFDEDNGKCHVILFYHNTNPLTSYLIASLFCICRSF</sequence>
<evidence type="ECO:0000313" key="1">
    <source>
        <dbReference type="EMBL" id="KAL3800872.1"/>
    </source>
</evidence>
<dbReference type="Gene3D" id="1.20.58.320">
    <property type="entry name" value="TPR-like"/>
    <property type="match status" value="1"/>
</dbReference>
<comment type="caution">
    <text evidence="1">The sequence shown here is derived from an EMBL/GenBank/DDBJ whole genome shotgun (WGS) entry which is preliminary data.</text>
</comment>
<dbReference type="AlphaFoldDB" id="A0ABD3QLB2"/>